<sequence length="252" mass="27242">MKALILTLALLMFAAPARAGDCVIMLHGLARTEYSFAIMAKVFEARGYTVVVPGYPSTEARVQVLADEVLPKAVASCGEAPVHFVTHSMGGILLRFWLRDHRPDHLGRVVMLAPPNQGSEIVDELGGLELFEWINGPAGLQLGTGPADLPHLLPPVDFELGVIAGSQSLNPLFSAMIPGLDDGKVSVEATKVEGMHWHITLPVTHTFIMQSPAVMGQTALFLEEGHFDPDLDWARLFDARQLSCLLGKCNGN</sequence>
<feature type="domain" description="AB hydrolase-1" evidence="2">
    <location>
        <begin position="23"/>
        <end position="120"/>
    </location>
</feature>
<feature type="signal peptide" evidence="1">
    <location>
        <begin position="1"/>
        <end position="19"/>
    </location>
</feature>
<name>A0ABY8QI86_9RHOB</name>
<dbReference type="GO" id="GO:0016787">
    <property type="term" value="F:hydrolase activity"/>
    <property type="evidence" value="ECO:0007669"/>
    <property type="project" value="UniProtKB-KW"/>
</dbReference>
<dbReference type="PANTHER" id="PTHR37946">
    <property type="entry name" value="SLL1969 PROTEIN"/>
    <property type="match status" value="1"/>
</dbReference>
<keyword evidence="4" id="KW-1185">Reference proteome</keyword>
<accession>A0ABY8QI86</accession>
<reference evidence="3 4" key="1">
    <citation type="submission" date="2023-05" db="EMBL/GenBank/DDBJ databases">
        <title>YMD87, complete Genome.</title>
        <authorList>
            <person name="Zhang J."/>
            <person name="Xu X."/>
        </authorList>
    </citation>
    <scope>NUCLEOTIDE SEQUENCE [LARGE SCALE GENOMIC DNA]</scope>
    <source>
        <strain evidence="3 4">YMD87</strain>
    </source>
</reference>
<dbReference type="Proteomes" id="UP001241605">
    <property type="component" value="Chromosome"/>
</dbReference>
<keyword evidence="1" id="KW-0732">Signal</keyword>
<gene>
    <name evidence="3" type="ORF">QF118_01505</name>
</gene>
<evidence type="ECO:0000259" key="2">
    <source>
        <dbReference type="Pfam" id="PF00561"/>
    </source>
</evidence>
<protein>
    <submittedName>
        <fullName evidence="3">Alpha/beta fold hydrolase</fullName>
    </submittedName>
</protein>
<keyword evidence="3" id="KW-0378">Hydrolase</keyword>
<dbReference type="RefSeq" id="WP_282300871.1">
    <property type="nucleotide sequence ID" value="NZ_CP124616.1"/>
</dbReference>
<dbReference type="InterPro" id="IPR000073">
    <property type="entry name" value="AB_hydrolase_1"/>
</dbReference>
<proteinExistence type="predicted"/>
<feature type="chain" id="PRO_5046487692" evidence="1">
    <location>
        <begin position="20"/>
        <end position="252"/>
    </location>
</feature>
<evidence type="ECO:0000256" key="1">
    <source>
        <dbReference type="SAM" id="SignalP"/>
    </source>
</evidence>
<dbReference type="PANTHER" id="PTHR37946:SF1">
    <property type="entry name" value="SLL1969 PROTEIN"/>
    <property type="match status" value="1"/>
</dbReference>
<dbReference type="Gene3D" id="3.40.50.1820">
    <property type="entry name" value="alpha/beta hydrolase"/>
    <property type="match status" value="1"/>
</dbReference>
<evidence type="ECO:0000313" key="3">
    <source>
        <dbReference type="EMBL" id="WGW04240.1"/>
    </source>
</evidence>
<dbReference type="EMBL" id="CP124616">
    <property type="protein sequence ID" value="WGW04240.1"/>
    <property type="molecule type" value="Genomic_DNA"/>
</dbReference>
<dbReference type="Pfam" id="PF00561">
    <property type="entry name" value="Abhydrolase_1"/>
    <property type="match status" value="1"/>
</dbReference>
<evidence type="ECO:0000313" key="4">
    <source>
        <dbReference type="Proteomes" id="UP001241605"/>
    </source>
</evidence>
<dbReference type="SUPFAM" id="SSF53474">
    <property type="entry name" value="alpha/beta-Hydrolases"/>
    <property type="match status" value="1"/>
</dbReference>
<dbReference type="InterPro" id="IPR029058">
    <property type="entry name" value="AB_hydrolase_fold"/>
</dbReference>
<organism evidence="3 4">
    <name type="scientific">Tropicibacter oceani</name>
    <dbReference type="NCBI Taxonomy" id="3058420"/>
    <lineage>
        <taxon>Bacteria</taxon>
        <taxon>Pseudomonadati</taxon>
        <taxon>Pseudomonadota</taxon>
        <taxon>Alphaproteobacteria</taxon>
        <taxon>Rhodobacterales</taxon>
        <taxon>Roseobacteraceae</taxon>
        <taxon>Tropicibacter</taxon>
    </lineage>
</organism>